<feature type="domain" description="Fe2OG dioxygenase" evidence="8">
    <location>
        <begin position="204"/>
        <end position="305"/>
    </location>
</feature>
<evidence type="ECO:0000256" key="3">
    <source>
        <dbReference type="ARBA" id="ARBA00022964"/>
    </source>
</evidence>
<evidence type="ECO:0000256" key="6">
    <source>
        <dbReference type="ARBA" id="ARBA00066695"/>
    </source>
</evidence>
<dbReference type="InterPro" id="IPR044861">
    <property type="entry name" value="IPNS-like_FE2OG_OXY"/>
</dbReference>
<evidence type="ECO:0000256" key="5">
    <source>
        <dbReference type="ARBA" id="ARBA00023004"/>
    </source>
</evidence>
<dbReference type="InterPro" id="IPR005123">
    <property type="entry name" value="Oxoglu/Fe-dep_dioxygenase_dom"/>
</dbReference>
<dbReference type="Gene3D" id="2.60.120.330">
    <property type="entry name" value="B-lactam Antibiotic, Isopenicillin N Synthase, Chain"/>
    <property type="match status" value="1"/>
</dbReference>
<dbReference type="InterPro" id="IPR050231">
    <property type="entry name" value="Iron_ascorbate_oxido_reductase"/>
</dbReference>
<evidence type="ECO:0000256" key="2">
    <source>
        <dbReference type="ARBA" id="ARBA00022723"/>
    </source>
</evidence>
<evidence type="ECO:0000313" key="9">
    <source>
        <dbReference type="EMBL" id="PIA65322.1"/>
    </source>
</evidence>
<comment type="similarity">
    <text evidence="7">Belongs to the iron/ascorbate-dependent oxidoreductase family.</text>
</comment>
<dbReference type="GO" id="GO:0046872">
    <property type="term" value="F:metal ion binding"/>
    <property type="evidence" value="ECO:0007669"/>
    <property type="project" value="UniProtKB-KW"/>
</dbReference>
<keyword evidence="2 7" id="KW-0479">Metal-binding</keyword>
<dbReference type="InterPro" id="IPR026992">
    <property type="entry name" value="DIOX_N"/>
</dbReference>
<evidence type="ECO:0000259" key="8">
    <source>
        <dbReference type="PROSITE" id="PS51471"/>
    </source>
</evidence>
<dbReference type="EMBL" id="KZ305018">
    <property type="protein sequence ID" value="PIA65322.1"/>
    <property type="molecule type" value="Genomic_DNA"/>
</dbReference>
<dbReference type="SUPFAM" id="SSF51197">
    <property type="entry name" value="Clavaminate synthase-like"/>
    <property type="match status" value="1"/>
</dbReference>
<evidence type="ECO:0000313" key="10">
    <source>
        <dbReference type="Proteomes" id="UP000230069"/>
    </source>
</evidence>
<dbReference type="AlphaFoldDB" id="A0A2G5FBF6"/>
<reference evidence="9 10" key="1">
    <citation type="submission" date="2017-09" db="EMBL/GenBank/DDBJ databases">
        <title>WGS assembly of Aquilegia coerulea Goldsmith.</title>
        <authorList>
            <person name="Hodges S."/>
            <person name="Kramer E."/>
            <person name="Nordborg M."/>
            <person name="Tomkins J."/>
            <person name="Borevitz J."/>
            <person name="Derieg N."/>
            <person name="Yan J."/>
            <person name="Mihaltcheva S."/>
            <person name="Hayes R.D."/>
            <person name="Rokhsar D."/>
        </authorList>
    </citation>
    <scope>NUCLEOTIDE SEQUENCE [LARGE SCALE GENOMIC DNA]</scope>
    <source>
        <strain evidence="10">cv. Goldsmith</strain>
    </source>
</reference>
<evidence type="ECO:0000256" key="1">
    <source>
        <dbReference type="ARBA" id="ARBA00001961"/>
    </source>
</evidence>
<evidence type="ECO:0000256" key="7">
    <source>
        <dbReference type="RuleBase" id="RU003682"/>
    </source>
</evidence>
<dbReference type="EC" id="1.14.11.15" evidence="6"/>
<keyword evidence="10" id="KW-1185">Reference proteome</keyword>
<organism evidence="9 10">
    <name type="scientific">Aquilegia coerulea</name>
    <name type="common">Rocky mountain columbine</name>
    <dbReference type="NCBI Taxonomy" id="218851"/>
    <lineage>
        <taxon>Eukaryota</taxon>
        <taxon>Viridiplantae</taxon>
        <taxon>Streptophyta</taxon>
        <taxon>Embryophyta</taxon>
        <taxon>Tracheophyta</taxon>
        <taxon>Spermatophyta</taxon>
        <taxon>Magnoliopsida</taxon>
        <taxon>Ranunculales</taxon>
        <taxon>Ranunculaceae</taxon>
        <taxon>Thalictroideae</taxon>
        <taxon>Aquilegia</taxon>
    </lineage>
</organism>
<dbReference type="FunCoup" id="A0A2G5FBF6">
    <property type="interactions" value="20"/>
</dbReference>
<keyword evidence="5 7" id="KW-0408">Iron</keyword>
<name>A0A2G5FBF6_AQUCA</name>
<dbReference type="Pfam" id="PF14226">
    <property type="entry name" value="DIOX_N"/>
    <property type="match status" value="1"/>
</dbReference>
<accession>A0A2G5FBF6</accession>
<dbReference type="Pfam" id="PF03171">
    <property type="entry name" value="2OG-FeII_Oxy"/>
    <property type="match status" value="1"/>
</dbReference>
<dbReference type="Proteomes" id="UP000230069">
    <property type="component" value="Unassembled WGS sequence"/>
</dbReference>
<dbReference type="FunFam" id="2.60.120.330:FF:000013">
    <property type="entry name" value="Gibberellin 3-beta-dioxygenase 1"/>
    <property type="match status" value="1"/>
</dbReference>
<dbReference type="OrthoDB" id="288590at2759"/>
<dbReference type="InterPro" id="IPR027443">
    <property type="entry name" value="IPNS-like_sf"/>
</dbReference>
<dbReference type="STRING" id="218851.A0A2G5FBF6"/>
<proteinExistence type="inferred from homology"/>
<evidence type="ECO:0000256" key="4">
    <source>
        <dbReference type="ARBA" id="ARBA00023002"/>
    </source>
</evidence>
<gene>
    <name evidence="9" type="ORF">AQUCO_00100651v1</name>
</gene>
<sequence length="363" mass="40886">MAVKLSEAFKSQPVYLHDDHINFDSVQEVPDSHAWQQIVDYPSDDQDLYDAESVPIIDLMDPNACNLVGNACQTWGVFQVTNHGIPIHLLEDLESEGRRLFQLPAQQKVKAARPPNGMSGYGQARISCFFPKLMWSEGFTIVGSPIEQARQLWPQGYKTFCDVIEEYEKEMKKLSSRLMWIMLGSLGITENDMSWAGPNSKSEGPCAALQLNSYPPCPDPKIAMGLAAHTDTTLLTILYQTSTSGLQVLRDGGRWVTVPPKSGALVINVGDLLQILSNGRFPSVFHRAVVHQTHQRLSFVYFFGPPSNIQISPLSKLIDQKHPPLYRSVTWNEYLRIKYKHFNEALSVVRLCEPQHESIDMND</sequence>
<dbReference type="GO" id="GO:0009686">
    <property type="term" value="P:gibberellin biosynthetic process"/>
    <property type="evidence" value="ECO:0007669"/>
    <property type="project" value="UniProtKB-ARBA"/>
</dbReference>
<dbReference type="PROSITE" id="PS51471">
    <property type="entry name" value="FE2OG_OXY"/>
    <property type="match status" value="1"/>
</dbReference>
<comment type="cofactor">
    <cofactor evidence="1">
        <name>L-ascorbate</name>
        <dbReference type="ChEBI" id="CHEBI:38290"/>
    </cofactor>
</comment>
<dbReference type="PANTHER" id="PTHR47990">
    <property type="entry name" value="2-OXOGLUTARATE (2OG) AND FE(II)-DEPENDENT OXYGENASE SUPERFAMILY PROTEIN-RELATED"/>
    <property type="match status" value="1"/>
</dbReference>
<protein>
    <recommendedName>
        <fullName evidence="6">gibberellin 3beta-dioxygenase</fullName>
        <ecNumber evidence="6">1.14.11.15</ecNumber>
    </recommendedName>
</protein>
<keyword evidence="4 7" id="KW-0560">Oxidoreductase</keyword>
<keyword evidence="3" id="KW-0223">Dioxygenase</keyword>
<dbReference type="GO" id="GO:0016707">
    <property type="term" value="F:gibberellin 3-beta-dioxygenase activity"/>
    <property type="evidence" value="ECO:0007669"/>
    <property type="project" value="UniProtKB-EC"/>
</dbReference>
<dbReference type="InParanoid" id="A0A2G5FBF6"/>